<dbReference type="EMBL" id="JAUESC010000383">
    <property type="protein sequence ID" value="KAK0584050.1"/>
    <property type="molecule type" value="Genomic_DNA"/>
</dbReference>
<dbReference type="AlphaFoldDB" id="A0AA39VKK1"/>
<accession>A0AA39VKK1</accession>
<proteinExistence type="predicted"/>
<name>A0AA39VKK1_ACESA</name>
<evidence type="ECO:0000313" key="2">
    <source>
        <dbReference type="EMBL" id="KAK0584050.1"/>
    </source>
</evidence>
<gene>
    <name evidence="2" type="ORF">LWI29_006935</name>
</gene>
<keyword evidence="3" id="KW-1185">Reference proteome</keyword>
<dbReference type="Proteomes" id="UP001168877">
    <property type="component" value="Unassembled WGS sequence"/>
</dbReference>
<evidence type="ECO:0000313" key="3">
    <source>
        <dbReference type="Proteomes" id="UP001168877"/>
    </source>
</evidence>
<feature type="region of interest" description="Disordered" evidence="1">
    <location>
        <begin position="148"/>
        <end position="191"/>
    </location>
</feature>
<protein>
    <submittedName>
        <fullName evidence="2">Uncharacterized protein</fullName>
    </submittedName>
</protein>
<sequence>MGALDCFGIQVVNRESNPRLSLWEYVGLVELPLDDREASLIKHESPIYEEIIAQLKKENRMVRALNFELTTKLEEALKGQDDLVDEFTIRVSSIEEQTLQRDQLMRNKEEFSIAKKGKGNKVDHLLNLSLDKVKRISAMPIKRMAYTRCPHSKSQSAQVEPLTEQRSRRGKATVLRSSSKHPDYDQRLRQNKNRSLVVEKGLDFKDLACTSFVAESNEFLAGGSVRVRGKSVSFNAVDVNERLETMSYPQWANGYEPSKFYEMYNQTLANAIRG</sequence>
<reference evidence="2" key="1">
    <citation type="journal article" date="2022" name="Plant J.">
        <title>Strategies of tolerance reflected in two North American maple genomes.</title>
        <authorList>
            <person name="McEvoy S.L."/>
            <person name="Sezen U.U."/>
            <person name="Trouern-Trend A."/>
            <person name="McMahon S.M."/>
            <person name="Schaberg P.G."/>
            <person name="Yang J."/>
            <person name="Wegrzyn J.L."/>
            <person name="Swenson N.G."/>
        </authorList>
    </citation>
    <scope>NUCLEOTIDE SEQUENCE</scope>
    <source>
        <strain evidence="2">NS2018</strain>
    </source>
</reference>
<reference evidence="2" key="2">
    <citation type="submission" date="2023-06" db="EMBL/GenBank/DDBJ databases">
        <authorList>
            <person name="Swenson N.G."/>
            <person name="Wegrzyn J.L."/>
            <person name="Mcevoy S.L."/>
        </authorList>
    </citation>
    <scope>NUCLEOTIDE SEQUENCE</scope>
    <source>
        <strain evidence="2">NS2018</strain>
        <tissue evidence="2">Leaf</tissue>
    </source>
</reference>
<organism evidence="2 3">
    <name type="scientific">Acer saccharum</name>
    <name type="common">Sugar maple</name>
    <dbReference type="NCBI Taxonomy" id="4024"/>
    <lineage>
        <taxon>Eukaryota</taxon>
        <taxon>Viridiplantae</taxon>
        <taxon>Streptophyta</taxon>
        <taxon>Embryophyta</taxon>
        <taxon>Tracheophyta</taxon>
        <taxon>Spermatophyta</taxon>
        <taxon>Magnoliopsida</taxon>
        <taxon>eudicotyledons</taxon>
        <taxon>Gunneridae</taxon>
        <taxon>Pentapetalae</taxon>
        <taxon>rosids</taxon>
        <taxon>malvids</taxon>
        <taxon>Sapindales</taxon>
        <taxon>Sapindaceae</taxon>
        <taxon>Hippocastanoideae</taxon>
        <taxon>Acereae</taxon>
        <taxon>Acer</taxon>
    </lineage>
</organism>
<evidence type="ECO:0000256" key="1">
    <source>
        <dbReference type="SAM" id="MobiDB-lite"/>
    </source>
</evidence>
<comment type="caution">
    <text evidence="2">The sequence shown here is derived from an EMBL/GenBank/DDBJ whole genome shotgun (WGS) entry which is preliminary data.</text>
</comment>